<evidence type="ECO:0000313" key="1">
    <source>
        <dbReference type="EMBL" id="KAL3528967.1"/>
    </source>
</evidence>
<proteinExistence type="predicted"/>
<dbReference type="Proteomes" id="UP001630127">
    <property type="component" value="Unassembled WGS sequence"/>
</dbReference>
<comment type="caution">
    <text evidence="1">The sequence shown here is derived from an EMBL/GenBank/DDBJ whole genome shotgun (WGS) entry which is preliminary data.</text>
</comment>
<gene>
    <name evidence="1" type="ORF">ACH5RR_008289</name>
</gene>
<name>A0ABD3ADV4_9GENT</name>
<reference evidence="1 2" key="1">
    <citation type="submission" date="2024-11" db="EMBL/GenBank/DDBJ databases">
        <title>A near-complete genome assembly of Cinchona calisaya.</title>
        <authorList>
            <person name="Lian D.C."/>
            <person name="Zhao X.W."/>
            <person name="Wei L."/>
        </authorList>
    </citation>
    <scope>NUCLEOTIDE SEQUENCE [LARGE SCALE GENOMIC DNA]</scope>
    <source>
        <tissue evidence="1">Nenye</tissue>
    </source>
</reference>
<accession>A0ABD3ADV4</accession>
<evidence type="ECO:0000313" key="2">
    <source>
        <dbReference type="Proteomes" id="UP001630127"/>
    </source>
</evidence>
<protein>
    <submittedName>
        <fullName evidence="1">Uncharacterized protein</fullName>
    </submittedName>
</protein>
<dbReference type="EMBL" id="JBJUIK010000004">
    <property type="protein sequence ID" value="KAL3528967.1"/>
    <property type="molecule type" value="Genomic_DNA"/>
</dbReference>
<sequence>MVEMKGLFFGGRYNLGTPTKGKGEDTTSPKVGTDKVMVGKVRYETQEGAWDGSISKANGFKYSCLVVRQYRWSGHSCRAYIPLEIRGGDREANGNGMRSL</sequence>
<keyword evidence="2" id="KW-1185">Reference proteome</keyword>
<organism evidence="1 2">
    <name type="scientific">Cinchona calisaya</name>
    <dbReference type="NCBI Taxonomy" id="153742"/>
    <lineage>
        <taxon>Eukaryota</taxon>
        <taxon>Viridiplantae</taxon>
        <taxon>Streptophyta</taxon>
        <taxon>Embryophyta</taxon>
        <taxon>Tracheophyta</taxon>
        <taxon>Spermatophyta</taxon>
        <taxon>Magnoliopsida</taxon>
        <taxon>eudicotyledons</taxon>
        <taxon>Gunneridae</taxon>
        <taxon>Pentapetalae</taxon>
        <taxon>asterids</taxon>
        <taxon>lamiids</taxon>
        <taxon>Gentianales</taxon>
        <taxon>Rubiaceae</taxon>
        <taxon>Cinchonoideae</taxon>
        <taxon>Cinchoneae</taxon>
        <taxon>Cinchona</taxon>
    </lineage>
</organism>
<dbReference type="AlphaFoldDB" id="A0ABD3ADV4"/>